<evidence type="ECO:0000313" key="3">
    <source>
        <dbReference type="Proteomes" id="UP000276603"/>
    </source>
</evidence>
<name>A0A3B0C9Q4_9FLAO</name>
<reference evidence="2 3" key="1">
    <citation type="submission" date="2018-10" db="EMBL/GenBank/DDBJ databases">
        <title>Ulvibacterium marinum gen. nov., sp. nov., a novel marine bacterium of the family Flavobacteriaceae, isolated from a culture of the green alga Ulva prolifera.</title>
        <authorList>
            <person name="Zhang Z."/>
        </authorList>
    </citation>
    <scope>NUCLEOTIDE SEQUENCE [LARGE SCALE GENOMIC DNA]</scope>
    <source>
        <strain evidence="2 3">CCMM003</strain>
    </source>
</reference>
<keyword evidence="1" id="KW-1133">Transmembrane helix</keyword>
<organism evidence="2 3">
    <name type="scientific">Ulvibacterium marinum</name>
    <dbReference type="NCBI Taxonomy" id="2419782"/>
    <lineage>
        <taxon>Bacteria</taxon>
        <taxon>Pseudomonadati</taxon>
        <taxon>Bacteroidota</taxon>
        <taxon>Flavobacteriia</taxon>
        <taxon>Flavobacteriales</taxon>
        <taxon>Flavobacteriaceae</taxon>
        <taxon>Ulvibacterium</taxon>
    </lineage>
</organism>
<keyword evidence="3" id="KW-1185">Reference proteome</keyword>
<feature type="transmembrane region" description="Helical" evidence="1">
    <location>
        <begin position="74"/>
        <end position="93"/>
    </location>
</feature>
<feature type="transmembrane region" description="Helical" evidence="1">
    <location>
        <begin position="7"/>
        <end position="23"/>
    </location>
</feature>
<dbReference type="AlphaFoldDB" id="A0A3B0C9Q4"/>
<dbReference type="Proteomes" id="UP000276603">
    <property type="component" value="Unassembled WGS sequence"/>
</dbReference>
<keyword evidence="1" id="KW-0472">Membrane</keyword>
<accession>A0A3B0C9Q4</accession>
<feature type="transmembrane region" description="Helical" evidence="1">
    <location>
        <begin position="120"/>
        <end position="141"/>
    </location>
</feature>
<gene>
    <name evidence="2" type="ORF">D7Z94_14205</name>
</gene>
<feature type="transmembrane region" description="Helical" evidence="1">
    <location>
        <begin position="43"/>
        <end position="62"/>
    </location>
</feature>
<sequence length="147" mass="15936">MHKILKIVLIVVGVLSAILWYFLPPKDMPAAEAAQSGAMNGMFWITYLLLAIAVIFALLFTLKNLFSNPKGLKKTLFVIGGFLLVVVISYVLSSGTDVSIEEMANRGVATSESTIKKIGMGLNVFFILTAVAIVLMVLPGLKKLFSK</sequence>
<proteinExistence type="predicted"/>
<dbReference type="RefSeq" id="WP_120712270.1">
    <property type="nucleotide sequence ID" value="NZ_CANMKH010000001.1"/>
</dbReference>
<keyword evidence="1" id="KW-0812">Transmembrane</keyword>
<dbReference type="EMBL" id="RBCJ01000003">
    <property type="protein sequence ID" value="RKN79456.1"/>
    <property type="molecule type" value="Genomic_DNA"/>
</dbReference>
<evidence type="ECO:0000256" key="1">
    <source>
        <dbReference type="SAM" id="Phobius"/>
    </source>
</evidence>
<evidence type="ECO:0000313" key="2">
    <source>
        <dbReference type="EMBL" id="RKN79456.1"/>
    </source>
</evidence>
<protein>
    <submittedName>
        <fullName evidence="2">Uncharacterized protein</fullName>
    </submittedName>
</protein>
<dbReference type="OrthoDB" id="1449378at2"/>
<comment type="caution">
    <text evidence="2">The sequence shown here is derived from an EMBL/GenBank/DDBJ whole genome shotgun (WGS) entry which is preliminary data.</text>
</comment>